<feature type="domain" description="Solute-binding protein family 5" evidence="5">
    <location>
        <begin position="72"/>
        <end position="422"/>
    </location>
</feature>
<gene>
    <name evidence="6" type="ORF">IAI61_14185</name>
</gene>
<evidence type="ECO:0000313" key="7">
    <source>
        <dbReference type="Proteomes" id="UP001518989"/>
    </source>
</evidence>
<comment type="subcellular location">
    <subcellularLocation>
        <location evidence="1">Periplasm</location>
    </subcellularLocation>
</comment>
<dbReference type="Proteomes" id="UP001518989">
    <property type="component" value="Unassembled WGS sequence"/>
</dbReference>
<comment type="similarity">
    <text evidence="2">Belongs to the bacterial solute-binding protein 5 family.</text>
</comment>
<dbReference type="Gene3D" id="3.10.105.10">
    <property type="entry name" value="Dipeptide-binding Protein, Domain 3"/>
    <property type="match status" value="1"/>
</dbReference>
<dbReference type="Pfam" id="PF00496">
    <property type="entry name" value="SBP_bac_5"/>
    <property type="match status" value="1"/>
</dbReference>
<dbReference type="PANTHER" id="PTHR30290:SF38">
    <property type="entry name" value="D,D-DIPEPTIDE-BINDING PERIPLASMIC PROTEIN DDPA-RELATED"/>
    <property type="match status" value="1"/>
</dbReference>
<accession>A0ABS3KRT4</accession>
<dbReference type="InterPro" id="IPR030678">
    <property type="entry name" value="Peptide/Ni-bd"/>
</dbReference>
<evidence type="ECO:0000256" key="4">
    <source>
        <dbReference type="SAM" id="SignalP"/>
    </source>
</evidence>
<dbReference type="InterPro" id="IPR000914">
    <property type="entry name" value="SBP_5_dom"/>
</dbReference>
<proteinExistence type="inferred from homology"/>
<evidence type="ECO:0000259" key="5">
    <source>
        <dbReference type="Pfam" id="PF00496"/>
    </source>
</evidence>
<sequence>MKRRDLMLGVAAAALAAPRLARAADPRSVLRFAPQADLASIDPIQSNAYVSRNHAALVYDTLFGVDESYRPLPQMLESAVTSDNKLEWVLTLRDGLVFHDGQAVRPEDVVASIKRWGRRDTYGQTFFSQVDDLAPVSDKAVRFQLKKPFRLLPDVLGKPAPQLPVIMPERHAALAVSEQVPEAIGSGPFRFVASERIPGSRAVYEKFAGYAPRGGETSFWSGPKVAHIDRVEWHTLPDAATAAAALQAGEIDWWEQPPADFLPMLRRNRNIRVQVSDDQGVLGVLRLNHLHPPFDNPAIRRAVLGAVVQADYMTAVAGTDSSMWRDKIGFFQPDSPMANDAGMAAMTGDLDRARAALKEAGYKGERVVLAAPTDFPIMNAMSEVAGDMFRKLGFNLDYQALDWATVSQKLNSRAPIDQGGWNINCNFVVGFGCRTPAAHSYLRGSGNAALFGWPSSPRIEELRQRWMDTDDVAEQKQLCRDIQQQAFTDVPYIPLGLFQQMTAFRTSLDGVLKGMPLFYNLRKQA</sequence>
<evidence type="ECO:0000256" key="2">
    <source>
        <dbReference type="ARBA" id="ARBA00005695"/>
    </source>
</evidence>
<reference evidence="6 7" key="1">
    <citation type="submission" date="2020-09" db="EMBL/GenBank/DDBJ databases">
        <title>Roseomonas.</title>
        <authorList>
            <person name="Zhu W."/>
        </authorList>
    </citation>
    <scope>NUCLEOTIDE SEQUENCE [LARGE SCALE GENOMIC DNA]</scope>
    <source>
        <strain evidence="6 7">573</strain>
    </source>
</reference>
<dbReference type="CDD" id="cd08502">
    <property type="entry name" value="PBP2_NikA_DppA_OppA_like_16"/>
    <property type="match status" value="1"/>
</dbReference>
<dbReference type="SUPFAM" id="SSF53850">
    <property type="entry name" value="Periplasmic binding protein-like II"/>
    <property type="match status" value="1"/>
</dbReference>
<keyword evidence="7" id="KW-1185">Reference proteome</keyword>
<organism evidence="6 7">
    <name type="scientific">Roseomonas haemaphysalidis</name>
    <dbReference type="NCBI Taxonomy" id="2768162"/>
    <lineage>
        <taxon>Bacteria</taxon>
        <taxon>Pseudomonadati</taxon>
        <taxon>Pseudomonadota</taxon>
        <taxon>Alphaproteobacteria</taxon>
        <taxon>Acetobacterales</taxon>
        <taxon>Roseomonadaceae</taxon>
        <taxon>Roseomonas</taxon>
    </lineage>
</organism>
<dbReference type="PIRSF" id="PIRSF002741">
    <property type="entry name" value="MppA"/>
    <property type="match status" value="1"/>
</dbReference>
<feature type="chain" id="PRO_5047132617" evidence="4">
    <location>
        <begin position="24"/>
        <end position="525"/>
    </location>
</feature>
<comment type="caution">
    <text evidence="6">The sequence shown here is derived from an EMBL/GenBank/DDBJ whole genome shotgun (WGS) entry which is preliminary data.</text>
</comment>
<dbReference type="EMBL" id="JACTNG010000007">
    <property type="protein sequence ID" value="MBO1080185.1"/>
    <property type="molecule type" value="Genomic_DNA"/>
</dbReference>
<evidence type="ECO:0000313" key="6">
    <source>
        <dbReference type="EMBL" id="MBO1080185.1"/>
    </source>
</evidence>
<name>A0ABS3KRT4_9PROT</name>
<protein>
    <submittedName>
        <fullName evidence="6">ABC transporter substrate-binding protein</fullName>
    </submittedName>
</protein>
<evidence type="ECO:0000256" key="3">
    <source>
        <dbReference type="ARBA" id="ARBA00022729"/>
    </source>
</evidence>
<dbReference type="RefSeq" id="WP_207418014.1">
    <property type="nucleotide sequence ID" value="NZ_CP061177.1"/>
</dbReference>
<dbReference type="PANTHER" id="PTHR30290">
    <property type="entry name" value="PERIPLASMIC BINDING COMPONENT OF ABC TRANSPORTER"/>
    <property type="match status" value="1"/>
</dbReference>
<dbReference type="InterPro" id="IPR039424">
    <property type="entry name" value="SBP_5"/>
</dbReference>
<keyword evidence="3 4" id="KW-0732">Signal</keyword>
<feature type="signal peptide" evidence="4">
    <location>
        <begin position="1"/>
        <end position="23"/>
    </location>
</feature>
<evidence type="ECO:0000256" key="1">
    <source>
        <dbReference type="ARBA" id="ARBA00004418"/>
    </source>
</evidence>
<dbReference type="Gene3D" id="3.40.190.10">
    <property type="entry name" value="Periplasmic binding protein-like II"/>
    <property type="match status" value="1"/>
</dbReference>